<dbReference type="RefSeq" id="WP_009726856.1">
    <property type="nucleotide sequence ID" value="NZ_APHR01000050.1"/>
</dbReference>
<sequence>MRGVVKISGLIAASMAMMVGLSGCSNPFSKQPQAQAMEAAQTGPTLWESNLQYVRVVSQDSGAVPNQHPLPISQEDMRSILESMYVNQRVLLRTSQVPLFSPGELSTLSSTLSRGLGQAGPNEDVNFVILGLHQGAIASERRTNSARVFVDGAGRLNFVFGLIHEEYREKDQFTGQTIDRRVNPLLPGSRNRDSGVSTTVAQDNGISFYQDPNSGRERTDWVVIDIPTVLATAQERRQGQHGDINPQLVEDIVRTKQETGNLRDDMSNVKEILFEMSDEIERLREEVERLRQ</sequence>
<dbReference type="Proteomes" id="UP000012019">
    <property type="component" value="Unassembled WGS sequence"/>
</dbReference>
<dbReference type="AlphaFoldDB" id="M7NZF5"/>
<dbReference type="EMBL" id="APHR01000050">
    <property type="protein sequence ID" value="EMR12606.1"/>
    <property type="molecule type" value="Genomic_DNA"/>
</dbReference>
<evidence type="ECO:0000256" key="1">
    <source>
        <dbReference type="SAM" id="SignalP"/>
    </source>
</evidence>
<dbReference type="eggNOG" id="ENOG5032TA7">
    <property type="taxonomic scope" value="Bacteria"/>
</dbReference>
<organism evidence="2 3">
    <name type="scientific">Methylophaga lonarensis MPL</name>
    <dbReference type="NCBI Taxonomy" id="1286106"/>
    <lineage>
        <taxon>Bacteria</taxon>
        <taxon>Pseudomonadati</taxon>
        <taxon>Pseudomonadota</taxon>
        <taxon>Gammaproteobacteria</taxon>
        <taxon>Thiotrichales</taxon>
        <taxon>Piscirickettsiaceae</taxon>
        <taxon>Methylophaga</taxon>
    </lineage>
</organism>
<evidence type="ECO:0000313" key="2">
    <source>
        <dbReference type="EMBL" id="EMR12606.1"/>
    </source>
</evidence>
<feature type="signal peptide" evidence="1">
    <location>
        <begin position="1"/>
        <end position="18"/>
    </location>
</feature>
<dbReference type="PATRIC" id="fig|1286106.3.peg.1893"/>
<keyword evidence="3" id="KW-1185">Reference proteome</keyword>
<feature type="chain" id="PRO_5005689220" description="Lipoprotein" evidence="1">
    <location>
        <begin position="19"/>
        <end position="292"/>
    </location>
</feature>
<evidence type="ECO:0000313" key="3">
    <source>
        <dbReference type="Proteomes" id="UP000012019"/>
    </source>
</evidence>
<dbReference type="OrthoDB" id="5607912at2"/>
<dbReference type="PROSITE" id="PS51257">
    <property type="entry name" value="PROKAR_LIPOPROTEIN"/>
    <property type="match status" value="1"/>
</dbReference>
<gene>
    <name evidence="2" type="ORF">MPL1_09432</name>
</gene>
<protein>
    <recommendedName>
        <fullName evidence="4">Lipoprotein</fullName>
    </recommendedName>
</protein>
<keyword evidence="1" id="KW-0732">Signal</keyword>
<reference evidence="2 3" key="1">
    <citation type="journal article" date="2013" name="Genome Announc.">
        <title>Draft Genome Sequence of Methylophaga lonarensis MPLT, a Haloalkaliphilic (Non-Methane-Utilizing) Methylotroph.</title>
        <authorList>
            <person name="Shetty S.A."/>
            <person name="Marathe N.P."/>
            <person name="Munot H."/>
            <person name="Antony C.P."/>
            <person name="Dhotre D.P."/>
            <person name="Murrell J.C."/>
            <person name="Shouche Y.S."/>
        </authorList>
    </citation>
    <scope>NUCLEOTIDE SEQUENCE [LARGE SCALE GENOMIC DNA]</scope>
    <source>
        <strain evidence="2 3">MPL</strain>
    </source>
</reference>
<proteinExistence type="predicted"/>
<name>M7NZF5_9GAMM</name>
<comment type="caution">
    <text evidence="2">The sequence shown here is derived from an EMBL/GenBank/DDBJ whole genome shotgun (WGS) entry which is preliminary data.</text>
</comment>
<evidence type="ECO:0008006" key="4">
    <source>
        <dbReference type="Google" id="ProtNLM"/>
    </source>
</evidence>
<accession>M7NZF5</accession>